<reference evidence="1 2" key="1">
    <citation type="submission" date="2016-04" db="EMBL/GenBank/DDBJ databases">
        <title>Genome analyses suggest a sexual origin of heterokaryosis in a supposedly ancient asexual fungus.</title>
        <authorList>
            <person name="Ropars J."/>
            <person name="Sedzielewska K."/>
            <person name="Noel J."/>
            <person name="Charron P."/>
            <person name="Farinelli L."/>
            <person name="Marton T."/>
            <person name="Kruger M."/>
            <person name="Pelin A."/>
            <person name="Brachmann A."/>
            <person name="Corradi N."/>
        </authorList>
    </citation>
    <scope>NUCLEOTIDE SEQUENCE [LARGE SCALE GENOMIC DNA]</scope>
    <source>
        <strain evidence="1 2">A5</strain>
    </source>
</reference>
<sequence>MQTIHHSHRLALELTKFLGMIQPANPENLSIGINNSLITIGSHENEVSMSYTYNETDPSSNRHNIQDIQENDDDISSSINIASREIVLNNGDSVDLDYQYFPENTFEFEALLNQRKSHDAYCSKPLKRKFKIKASNSIRLDASNSIQPNKASHFVAYFTKNKNPEQQFIKQREKRWKENRKNISLTLAQLYTEEIKKSRQKQKSNKRNIQLELIPIPNIENANIFKEFLLLKGDYVFVLYGETMCIGKVVAIYFEDYNNHCYIDEPITNLNDISYISLYVYLPIHLDLFSDILKKGCNLLTHHLASNIIYHFGKSGVSIDGNILKLLGNEKKYYFDYFGCKDIIQKIYDVLGGR</sequence>
<dbReference type="EMBL" id="LLXJ01000583">
    <property type="protein sequence ID" value="PKC08010.1"/>
    <property type="molecule type" value="Genomic_DNA"/>
</dbReference>
<protein>
    <submittedName>
        <fullName evidence="1">Uncharacterized protein</fullName>
    </submittedName>
</protein>
<accession>A0A2N0PMF3</accession>
<dbReference type="AlphaFoldDB" id="A0A2N0PMF3"/>
<proteinExistence type="predicted"/>
<dbReference type="VEuPathDB" id="FungiDB:RhiirA1_469023"/>
<dbReference type="VEuPathDB" id="FungiDB:RhiirFUN_000328"/>
<evidence type="ECO:0000313" key="1">
    <source>
        <dbReference type="EMBL" id="PKC08010.1"/>
    </source>
</evidence>
<gene>
    <name evidence="1" type="ORF">RhiirA5_500280</name>
</gene>
<evidence type="ECO:0000313" key="2">
    <source>
        <dbReference type="Proteomes" id="UP000232722"/>
    </source>
</evidence>
<comment type="caution">
    <text evidence="1">The sequence shown here is derived from an EMBL/GenBank/DDBJ whole genome shotgun (WGS) entry which is preliminary data.</text>
</comment>
<organism evidence="1 2">
    <name type="scientific">Rhizophagus irregularis</name>
    <dbReference type="NCBI Taxonomy" id="588596"/>
    <lineage>
        <taxon>Eukaryota</taxon>
        <taxon>Fungi</taxon>
        <taxon>Fungi incertae sedis</taxon>
        <taxon>Mucoromycota</taxon>
        <taxon>Glomeromycotina</taxon>
        <taxon>Glomeromycetes</taxon>
        <taxon>Glomerales</taxon>
        <taxon>Glomeraceae</taxon>
        <taxon>Rhizophagus</taxon>
    </lineage>
</organism>
<dbReference type="VEuPathDB" id="FungiDB:FUN_017929"/>
<dbReference type="Proteomes" id="UP000232722">
    <property type="component" value="Unassembled WGS sequence"/>
</dbReference>
<reference evidence="1 2" key="2">
    <citation type="submission" date="2017-09" db="EMBL/GenBank/DDBJ databases">
        <title>Extensive intraspecific genome diversity in a model arbuscular mycorrhizal fungus.</title>
        <authorList>
            <person name="Chen E.C."/>
            <person name="Morin E."/>
            <person name="Beaudet D."/>
            <person name="Noel J."/>
            <person name="Ndikumana S."/>
            <person name="Charron P."/>
            <person name="St-Onge C."/>
            <person name="Giorgi J."/>
            <person name="Grigoriev I.V."/>
            <person name="Roux C."/>
            <person name="Martin F.M."/>
            <person name="Corradi N."/>
        </authorList>
    </citation>
    <scope>NUCLEOTIDE SEQUENCE [LARGE SCALE GENOMIC DNA]</scope>
    <source>
        <strain evidence="1 2">A5</strain>
    </source>
</reference>
<name>A0A2N0PMF3_9GLOM</name>